<sequence length="283" mass="32967">MHQGIGEQTMKIKCKLYHDNFQNFKRYNIPKAQLIMEEYFCSWSGGVDSTATAILALEHKEPLTALVYCEVMFDKEVSGEVPEHAEFVHGTAIPWFQRHGAPVVHLKSEKTFMDIFWHQIKKGKRSGKYQGFPSPGFCKIQDRCKTPPLDQFRRAHKGATQYIGYAADEDERLLRLGGNKVSLLQKYGVTHDEAREICKRAGLLSPIYEFCKRGGCFFCPNASDNEFRHLRTHHRELWDKLLELQNVENVAFPGRFRLDDNIIYMESRFDLEEQQITWEDLEL</sequence>
<accession>A0A8S5MSY3</accession>
<proteinExistence type="predicted"/>
<dbReference type="Gene3D" id="3.40.50.620">
    <property type="entry name" value="HUPs"/>
    <property type="match status" value="1"/>
</dbReference>
<name>A0A8S5MSY3_9CAUD</name>
<dbReference type="SUPFAM" id="SSF52402">
    <property type="entry name" value="Adenine nucleotide alpha hydrolases-like"/>
    <property type="match status" value="1"/>
</dbReference>
<dbReference type="InterPro" id="IPR014729">
    <property type="entry name" value="Rossmann-like_a/b/a_fold"/>
</dbReference>
<reference evidence="1" key="1">
    <citation type="journal article" date="2021" name="Proc. Natl. Acad. Sci. U.S.A.">
        <title>A Catalog of Tens of Thousands of Viruses from Human Metagenomes Reveals Hidden Associations with Chronic Diseases.</title>
        <authorList>
            <person name="Tisza M.J."/>
            <person name="Buck C.B."/>
        </authorList>
    </citation>
    <scope>NUCLEOTIDE SEQUENCE</scope>
    <source>
        <strain evidence="1">CtbWL16</strain>
    </source>
</reference>
<organism evidence="1">
    <name type="scientific">Myoviridae sp. ctbWL16</name>
    <dbReference type="NCBI Taxonomy" id="2826668"/>
    <lineage>
        <taxon>Viruses</taxon>
        <taxon>Duplodnaviria</taxon>
        <taxon>Heunggongvirae</taxon>
        <taxon>Uroviricota</taxon>
        <taxon>Caudoviricetes</taxon>
    </lineage>
</organism>
<protein>
    <submittedName>
        <fullName evidence="1">Phosphoadenosine-phosphosulfate reductase</fullName>
    </submittedName>
</protein>
<dbReference type="EMBL" id="BK014973">
    <property type="protein sequence ID" value="DAD85075.1"/>
    <property type="molecule type" value="Genomic_DNA"/>
</dbReference>
<evidence type="ECO:0000313" key="1">
    <source>
        <dbReference type="EMBL" id="DAD85075.1"/>
    </source>
</evidence>